<evidence type="ECO:0000256" key="2">
    <source>
        <dbReference type="ARBA" id="ARBA00022679"/>
    </source>
</evidence>
<dbReference type="InterPro" id="IPR029063">
    <property type="entry name" value="SAM-dependent_MTases_sf"/>
</dbReference>
<dbReference type="GO" id="GO:0032259">
    <property type="term" value="P:methylation"/>
    <property type="evidence" value="ECO:0007669"/>
    <property type="project" value="UniProtKB-KW"/>
</dbReference>
<dbReference type="CDD" id="cd02440">
    <property type="entry name" value="AdoMet_MTases"/>
    <property type="match status" value="1"/>
</dbReference>
<keyword evidence="2" id="KW-0808">Transferase</keyword>
<keyword evidence="6" id="KW-1185">Reference proteome</keyword>
<dbReference type="PANTHER" id="PTHR43464:SF19">
    <property type="entry name" value="UBIQUINONE BIOSYNTHESIS O-METHYLTRANSFERASE, MITOCHONDRIAL"/>
    <property type="match status" value="1"/>
</dbReference>
<comment type="caution">
    <text evidence="5">The sequence shown here is derived from an EMBL/GenBank/DDBJ whole genome shotgun (WGS) entry which is preliminary data.</text>
</comment>
<name>A0ABV8A8X7_9DEIO</name>
<reference evidence="6" key="1">
    <citation type="journal article" date="2019" name="Int. J. Syst. Evol. Microbiol.">
        <title>The Global Catalogue of Microorganisms (GCM) 10K type strain sequencing project: providing services to taxonomists for standard genome sequencing and annotation.</title>
        <authorList>
            <consortium name="The Broad Institute Genomics Platform"/>
            <consortium name="The Broad Institute Genome Sequencing Center for Infectious Disease"/>
            <person name="Wu L."/>
            <person name="Ma J."/>
        </authorList>
    </citation>
    <scope>NUCLEOTIDE SEQUENCE [LARGE SCALE GENOMIC DNA]</scope>
    <source>
        <strain evidence="6">CCTCC AB 2013263</strain>
    </source>
</reference>
<accession>A0ABV8A8X7</accession>
<evidence type="ECO:0000259" key="4">
    <source>
        <dbReference type="Pfam" id="PF13649"/>
    </source>
</evidence>
<organism evidence="5 6">
    <name type="scientific">Deinococcus antarcticus</name>
    <dbReference type="NCBI Taxonomy" id="1298767"/>
    <lineage>
        <taxon>Bacteria</taxon>
        <taxon>Thermotogati</taxon>
        <taxon>Deinococcota</taxon>
        <taxon>Deinococci</taxon>
        <taxon>Deinococcales</taxon>
        <taxon>Deinococcaceae</taxon>
        <taxon>Deinococcus</taxon>
    </lineage>
</organism>
<dbReference type="InterPro" id="IPR041698">
    <property type="entry name" value="Methyltransf_25"/>
</dbReference>
<gene>
    <name evidence="5" type="ORF">ACFOPQ_07605</name>
</gene>
<evidence type="ECO:0000256" key="1">
    <source>
        <dbReference type="ARBA" id="ARBA00022603"/>
    </source>
</evidence>
<feature type="domain" description="Methyltransferase" evidence="4">
    <location>
        <begin position="64"/>
        <end position="156"/>
    </location>
</feature>
<protein>
    <submittedName>
        <fullName evidence="5">Class I SAM-dependent methyltransferase</fullName>
    </submittedName>
</protein>
<proteinExistence type="predicted"/>
<dbReference type="GO" id="GO:0008168">
    <property type="term" value="F:methyltransferase activity"/>
    <property type="evidence" value="ECO:0007669"/>
    <property type="project" value="UniProtKB-KW"/>
</dbReference>
<keyword evidence="3" id="KW-0949">S-adenosyl-L-methionine</keyword>
<dbReference type="NCBIfam" id="NF004851">
    <property type="entry name" value="PRK06202.1"/>
    <property type="match status" value="1"/>
</dbReference>
<evidence type="ECO:0000313" key="6">
    <source>
        <dbReference type="Proteomes" id="UP001595748"/>
    </source>
</evidence>
<dbReference type="EMBL" id="JBHRZF010000086">
    <property type="protein sequence ID" value="MFC3860627.1"/>
    <property type="molecule type" value="Genomic_DNA"/>
</dbReference>
<dbReference type="Proteomes" id="UP001595748">
    <property type="component" value="Unassembled WGS sequence"/>
</dbReference>
<dbReference type="Gene3D" id="3.40.50.150">
    <property type="entry name" value="Vaccinia Virus protein VP39"/>
    <property type="match status" value="1"/>
</dbReference>
<keyword evidence="1 5" id="KW-0489">Methyltransferase</keyword>
<dbReference type="SUPFAM" id="SSF53335">
    <property type="entry name" value="S-adenosyl-L-methionine-dependent methyltransferases"/>
    <property type="match status" value="1"/>
</dbReference>
<sequence length="229" mass="25903">MGRFLARRDTAAAELMDDPACDLQQLRNTYAQFKVVNAVVSGWHGVYQREIRPYLHPDSPRTLLDVGCGGGDVPRALASWARRDGLALDVLAIDADDRAIAFNHEQPEHLGVRFRQALSSDLVHEGQRFDFVTSNHLLHHLTPDELAALLRDSERLCTVRALHSDLERHPWAYHLFSVAARPFPQSFIREDGLTSIRRSYTWAELQGSAPPGWQVHPLVPFRLLLTYAP</sequence>
<dbReference type="Pfam" id="PF13649">
    <property type="entry name" value="Methyltransf_25"/>
    <property type="match status" value="1"/>
</dbReference>
<dbReference type="RefSeq" id="WP_380076757.1">
    <property type="nucleotide sequence ID" value="NZ_JBHRZF010000086.1"/>
</dbReference>
<evidence type="ECO:0000256" key="3">
    <source>
        <dbReference type="ARBA" id="ARBA00022691"/>
    </source>
</evidence>
<evidence type="ECO:0000313" key="5">
    <source>
        <dbReference type="EMBL" id="MFC3860627.1"/>
    </source>
</evidence>
<dbReference type="PANTHER" id="PTHR43464">
    <property type="entry name" value="METHYLTRANSFERASE"/>
    <property type="match status" value="1"/>
</dbReference>